<evidence type="ECO:0000313" key="2">
    <source>
        <dbReference type="Proteomes" id="UP001472074"/>
    </source>
</evidence>
<accession>A0ABZ2ZI67</accession>
<organism evidence="1 2">
    <name type="scientific">Cytobacillus pseudoceanisediminis</name>
    <dbReference type="NCBI Taxonomy" id="3051614"/>
    <lineage>
        <taxon>Bacteria</taxon>
        <taxon>Bacillati</taxon>
        <taxon>Bacillota</taxon>
        <taxon>Bacilli</taxon>
        <taxon>Bacillales</taxon>
        <taxon>Bacillaceae</taxon>
        <taxon>Cytobacillus</taxon>
    </lineage>
</organism>
<sequence length="88" mass="9958">MITPEEFVNMFQPDKNYKQPKDNQEKDEQQIKLAKVDPNYTSGRPSVIYDIDIISGTLSKPLPYLSSYVPTANDRVMVVKGVIVGKII</sequence>
<protein>
    <submittedName>
        <fullName evidence="1">Uncharacterized protein</fullName>
    </submittedName>
</protein>
<gene>
    <name evidence="1" type="ORF">AADC60_24465</name>
</gene>
<dbReference type="EMBL" id="CP151651">
    <property type="protein sequence ID" value="WZP07169.1"/>
    <property type="molecule type" value="Genomic_DNA"/>
</dbReference>
<reference evidence="1 2" key="1">
    <citation type="submission" date="2024-04" db="EMBL/GenBank/DDBJ databases">
        <title>Screening of coral probiotics and analysis of their probiotic properties.</title>
        <authorList>
            <person name="Wang S."/>
        </authorList>
    </citation>
    <scope>NUCLEOTIDE SEQUENCE [LARGE SCALE GENOMIC DNA]</scope>
    <source>
        <strain evidence="1 2">GXU-Z9</strain>
    </source>
</reference>
<proteinExistence type="predicted"/>
<name>A0ABZ2ZI67_9BACI</name>
<evidence type="ECO:0000313" key="1">
    <source>
        <dbReference type="EMBL" id="WZP07169.1"/>
    </source>
</evidence>
<dbReference type="RefSeq" id="WP_342025718.1">
    <property type="nucleotide sequence ID" value="NZ_CP151651.1"/>
</dbReference>
<dbReference type="Proteomes" id="UP001472074">
    <property type="component" value="Chromosome"/>
</dbReference>
<keyword evidence="2" id="KW-1185">Reference proteome</keyword>